<dbReference type="InterPro" id="IPR024562">
    <property type="entry name" value="YqhG"/>
</dbReference>
<protein>
    <submittedName>
        <fullName evidence="1">YqhG family protein</fullName>
    </submittedName>
</protein>
<name>A0ABW3HXI0_9BACL</name>
<dbReference type="Proteomes" id="UP001596989">
    <property type="component" value="Unassembled WGS sequence"/>
</dbReference>
<dbReference type="Pfam" id="PF11079">
    <property type="entry name" value="YqhG"/>
    <property type="match status" value="2"/>
</dbReference>
<evidence type="ECO:0000313" key="2">
    <source>
        <dbReference type="Proteomes" id="UP001596989"/>
    </source>
</evidence>
<sequence>MNEKQVHKYVQRYLEATGCSILEKSPHHIAVKLSPDADRELTNRPYYWSFVDRVGAEPETMSYLFVTDRSKFDAQEKGAEAGGEPPPDARTAAADAALGRSFGFLNTSIAGQARMPREDLYFGSRRLEQLFQAARSGGSYVYLFQEPDKRSGHPLQSTPYTAWLGVNIRVEFACDRKREEIHSFGVSLVTGHCVEGFHDRLQACKLTMKLPSNIHIAKNGISYNRALAIVEQTLERKLRSYDYSWAEDATTRLKDELQRISDYYEPLVEHATEENKEAIRNQYRQREAEIRWQFEPRVTASAINCGIFHLPGIH</sequence>
<organism evidence="1 2">
    <name type="scientific">Paenibacillus chungangensis</name>
    <dbReference type="NCBI Taxonomy" id="696535"/>
    <lineage>
        <taxon>Bacteria</taxon>
        <taxon>Bacillati</taxon>
        <taxon>Bacillota</taxon>
        <taxon>Bacilli</taxon>
        <taxon>Bacillales</taxon>
        <taxon>Paenibacillaceae</taxon>
        <taxon>Paenibacillus</taxon>
    </lineage>
</organism>
<gene>
    <name evidence="1" type="ORF">ACFQ2I_22840</name>
</gene>
<dbReference type="RefSeq" id="WP_377568506.1">
    <property type="nucleotide sequence ID" value="NZ_JBHTJZ010000072.1"/>
</dbReference>
<keyword evidence="2" id="KW-1185">Reference proteome</keyword>
<reference evidence="2" key="1">
    <citation type="journal article" date="2019" name="Int. J. Syst. Evol. Microbiol.">
        <title>The Global Catalogue of Microorganisms (GCM) 10K type strain sequencing project: providing services to taxonomists for standard genome sequencing and annotation.</title>
        <authorList>
            <consortium name="The Broad Institute Genomics Platform"/>
            <consortium name="The Broad Institute Genome Sequencing Center for Infectious Disease"/>
            <person name="Wu L."/>
            <person name="Ma J."/>
        </authorList>
    </citation>
    <scope>NUCLEOTIDE SEQUENCE [LARGE SCALE GENOMIC DNA]</scope>
    <source>
        <strain evidence="2">CCUG 59129</strain>
    </source>
</reference>
<dbReference type="EMBL" id="JBHTJZ010000072">
    <property type="protein sequence ID" value="MFD0962183.1"/>
    <property type="molecule type" value="Genomic_DNA"/>
</dbReference>
<evidence type="ECO:0000313" key="1">
    <source>
        <dbReference type="EMBL" id="MFD0962183.1"/>
    </source>
</evidence>
<comment type="caution">
    <text evidence="1">The sequence shown here is derived from an EMBL/GenBank/DDBJ whole genome shotgun (WGS) entry which is preliminary data.</text>
</comment>
<accession>A0ABW3HXI0</accession>
<proteinExistence type="predicted"/>